<keyword evidence="2" id="KW-0808">Transferase</keyword>
<evidence type="ECO:0000256" key="4">
    <source>
        <dbReference type="ARBA" id="ARBA00022777"/>
    </source>
</evidence>
<dbReference type="GO" id="GO:0005524">
    <property type="term" value="F:ATP binding"/>
    <property type="evidence" value="ECO:0007669"/>
    <property type="project" value="UniProtKB-KW"/>
</dbReference>
<evidence type="ECO:0000259" key="7">
    <source>
        <dbReference type="Pfam" id="PF02782"/>
    </source>
</evidence>
<dbReference type="InterPro" id="IPR000577">
    <property type="entry name" value="Carb_kinase_FGGY"/>
</dbReference>
<dbReference type="Pfam" id="PF02782">
    <property type="entry name" value="FGGY_C"/>
    <property type="match status" value="1"/>
</dbReference>
<evidence type="ECO:0000256" key="3">
    <source>
        <dbReference type="ARBA" id="ARBA00022741"/>
    </source>
</evidence>
<dbReference type="GO" id="GO:0019563">
    <property type="term" value="P:glycerol catabolic process"/>
    <property type="evidence" value="ECO:0007669"/>
    <property type="project" value="TreeGrafter"/>
</dbReference>
<dbReference type="SUPFAM" id="SSF53067">
    <property type="entry name" value="Actin-like ATPase domain"/>
    <property type="match status" value="2"/>
</dbReference>
<dbReference type="InterPro" id="IPR018484">
    <property type="entry name" value="FGGY_N"/>
</dbReference>
<keyword evidence="9" id="KW-1185">Reference proteome</keyword>
<proteinExistence type="inferred from homology"/>
<comment type="similarity">
    <text evidence="1">Belongs to the FGGY kinase family.</text>
</comment>
<evidence type="ECO:0000256" key="1">
    <source>
        <dbReference type="ARBA" id="ARBA00009156"/>
    </source>
</evidence>
<gene>
    <name evidence="8" type="ORF">KCG34_02180</name>
</gene>
<evidence type="ECO:0000259" key="6">
    <source>
        <dbReference type="Pfam" id="PF00370"/>
    </source>
</evidence>
<dbReference type="InterPro" id="IPR043129">
    <property type="entry name" value="ATPase_NBD"/>
</dbReference>
<evidence type="ECO:0000256" key="5">
    <source>
        <dbReference type="ARBA" id="ARBA00022840"/>
    </source>
</evidence>
<organism evidence="8 9">
    <name type="scientific">Phenylobacterium montanum</name>
    <dbReference type="NCBI Taxonomy" id="2823693"/>
    <lineage>
        <taxon>Bacteria</taxon>
        <taxon>Pseudomonadati</taxon>
        <taxon>Pseudomonadota</taxon>
        <taxon>Alphaproteobacteria</taxon>
        <taxon>Caulobacterales</taxon>
        <taxon>Caulobacteraceae</taxon>
        <taxon>Phenylobacterium</taxon>
    </lineage>
</organism>
<sequence>MPELLLALDVGTTSARVLLIDASGAVKAQARGPVETAYPAPGLAEQDAEAVWRLARDLIERVLPGANIAASDLAAVGVTTQRASLVVWDRRTGAPAGPMVLWNDLRGVERSRALAAAGFPSWPQTPACKLDPDLLRSGGGSLVWGGLESYLVFRLSGGAAHLTDLSNAWLSGYLDHGAKAWNPRILEHQGLDPAIFPTIVDSFGMLASTATSVLGASVPIAAILGDQQAGLFGHGSIEAGGWKASFGTSGTVIASTGPGPEWPHRTMPPEVLAMGGGRTLYCVEGMVITAGAAIDWLCRGLGLFDDAQAVYAAARSVHSSGGVTFRPSLQGLGAPHARFEARGLLSGFSLATRKEHLARAVLEGLAFRVREIVAAMGSMVGDEAPLRIDGGMTADPVFPQILADCLGRPVMRHAIREATAFGAALAAGLGVGQIREAELASRASHDETFQPRLDVQQAASSFDDWVAATMIQARDQ</sequence>
<feature type="domain" description="Carbohydrate kinase FGGY C-terminal" evidence="7">
    <location>
        <begin position="244"/>
        <end position="428"/>
    </location>
</feature>
<reference evidence="8" key="1">
    <citation type="submission" date="2021-04" db="EMBL/GenBank/DDBJ databases">
        <title>The complete genome sequence of Caulobacter sp. S6.</title>
        <authorList>
            <person name="Tang Y."/>
            <person name="Ouyang W."/>
            <person name="Liu Q."/>
            <person name="Huang B."/>
            <person name="Guo Z."/>
            <person name="Lei P."/>
        </authorList>
    </citation>
    <scope>NUCLEOTIDE SEQUENCE</scope>
    <source>
        <strain evidence="8">S6</strain>
    </source>
</reference>
<dbReference type="EMBL" id="CP073078">
    <property type="protein sequence ID" value="QUD88718.1"/>
    <property type="molecule type" value="Genomic_DNA"/>
</dbReference>
<keyword evidence="5" id="KW-0067">ATP-binding</keyword>
<dbReference type="InterPro" id="IPR018485">
    <property type="entry name" value="FGGY_C"/>
</dbReference>
<evidence type="ECO:0008006" key="10">
    <source>
        <dbReference type="Google" id="ProtNLM"/>
    </source>
</evidence>
<protein>
    <recommendedName>
        <fullName evidence="10">Glycerol kinase</fullName>
    </recommendedName>
</protein>
<feature type="domain" description="Carbohydrate kinase FGGY N-terminal" evidence="6">
    <location>
        <begin position="5"/>
        <end position="233"/>
    </location>
</feature>
<dbReference type="AlphaFoldDB" id="A0A975G1A5"/>
<dbReference type="Proteomes" id="UP000676409">
    <property type="component" value="Chromosome"/>
</dbReference>
<dbReference type="PIRSF" id="PIRSF000538">
    <property type="entry name" value="GlpK"/>
    <property type="match status" value="1"/>
</dbReference>
<keyword evidence="3" id="KW-0547">Nucleotide-binding</keyword>
<evidence type="ECO:0000313" key="9">
    <source>
        <dbReference type="Proteomes" id="UP000676409"/>
    </source>
</evidence>
<dbReference type="PANTHER" id="PTHR10196:SF69">
    <property type="entry name" value="GLYCEROL KINASE"/>
    <property type="match status" value="1"/>
</dbReference>
<keyword evidence="4" id="KW-0418">Kinase</keyword>
<evidence type="ECO:0000256" key="2">
    <source>
        <dbReference type="ARBA" id="ARBA00022679"/>
    </source>
</evidence>
<dbReference type="GO" id="GO:0004370">
    <property type="term" value="F:glycerol kinase activity"/>
    <property type="evidence" value="ECO:0007669"/>
    <property type="project" value="TreeGrafter"/>
</dbReference>
<evidence type="ECO:0000313" key="8">
    <source>
        <dbReference type="EMBL" id="QUD88718.1"/>
    </source>
</evidence>
<accession>A0A975G1A5</accession>
<dbReference type="KEGG" id="caul:KCG34_02180"/>
<dbReference type="Pfam" id="PF00370">
    <property type="entry name" value="FGGY_N"/>
    <property type="match status" value="1"/>
</dbReference>
<dbReference type="PANTHER" id="PTHR10196">
    <property type="entry name" value="SUGAR KINASE"/>
    <property type="match status" value="1"/>
</dbReference>
<dbReference type="RefSeq" id="WP_211938768.1">
    <property type="nucleotide sequence ID" value="NZ_CP073078.1"/>
</dbReference>
<dbReference type="GO" id="GO:0005829">
    <property type="term" value="C:cytosol"/>
    <property type="evidence" value="ECO:0007669"/>
    <property type="project" value="TreeGrafter"/>
</dbReference>
<dbReference type="Gene3D" id="3.30.420.40">
    <property type="match status" value="2"/>
</dbReference>
<name>A0A975G1A5_9CAUL</name>